<gene>
    <name evidence="7" type="ORF">F1189_07215</name>
</gene>
<dbReference type="InterPro" id="IPR003339">
    <property type="entry name" value="ABC/ECF_trnsptr_transmembrane"/>
</dbReference>
<proteinExistence type="inferred from homology"/>
<dbReference type="PANTHER" id="PTHR43723">
    <property type="entry name" value="COBALT TRANSPORT PROTEIN CBIQ"/>
    <property type="match status" value="1"/>
</dbReference>
<feature type="transmembrane region" description="Helical" evidence="6">
    <location>
        <begin position="82"/>
        <end position="102"/>
    </location>
</feature>
<dbReference type="EMBL" id="VWPK01000009">
    <property type="protein sequence ID" value="KAA5612827.1"/>
    <property type="molecule type" value="Genomic_DNA"/>
</dbReference>
<reference evidence="7 8" key="1">
    <citation type="submission" date="2019-09" db="EMBL/GenBank/DDBJ databases">
        <title>Genome sequence of Rhodovastum atsumiense, a diverse member of the Acetobacteraceae family of non-sulfur purple photosynthetic bacteria.</title>
        <authorList>
            <person name="Meyer T."/>
            <person name="Kyndt J."/>
        </authorList>
    </citation>
    <scope>NUCLEOTIDE SEQUENCE [LARGE SCALE GENOMIC DNA]</scope>
    <source>
        <strain evidence="7 8">DSM 21279</strain>
    </source>
</reference>
<keyword evidence="5 6" id="KW-0472">Membrane</keyword>
<evidence type="ECO:0000313" key="7">
    <source>
        <dbReference type="EMBL" id="KAA5612827.1"/>
    </source>
</evidence>
<comment type="caution">
    <text evidence="7">The sequence shown here is derived from an EMBL/GenBank/DDBJ whole genome shotgun (WGS) entry which is preliminary data.</text>
</comment>
<feature type="transmembrane region" description="Helical" evidence="6">
    <location>
        <begin position="244"/>
        <end position="265"/>
    </location>
</feature>
<dbReference type="PANTHER" id="PTHR43723:SF1">
    <property type="entry name" value="COBALT TRANSPORT PROTEIN CBIQ"/>
    <property type="match status" value="1"/>
</dbReference>
<dbReference type="CDD" id="cd16914">
    <property type="entry name" value="EcfT"/>
    <property type="match status" value="1"/>
</dbReference>
<evidence type="ECO:0000256" key="4">
    <source>
        <dbReference type="ARBA" id="ARBA00022989"/>
    </source>
</evidence>
<keyword evidence="8" id="KW-1185">Reference proteome</keyword>
<dbReference type="Proteomes" id="UP000325255">
    <property type="component" value="Unassembled WGS sequence"/>
</dbReference>
<dbReference type="AlphaFoldDB" id="A0A5M6IYD1"/>
<evidence type="ECO:0000256" key="1">
    <source>
        <dbReference type="ARBA" id="ARBA00004141"/>
    </source>
</evidence>
<evidence type="ECO:0000256" key="2">
    <source>
        <dbReference type="ARBA" id="ARBA00008564"/>
    </source>
</evidence>
<dbReference type="GO" id="GO:0006824">
    <property type="term" value="P:cobalt ion transport"/>
    <property type="evidence" value="ECO:0007669"/>
    <property type="project" value="TreeGrafter"/>
</dbReference>
<feature type="transmembrane region" description="Helical" evidence="6">
    <location>
        <begin position="57"/>
        <end position="75"/>
    </location>
</feature>
<evidence type="ECO:0000256" key="3">
    <source>
        <dbReference type="ARBA" id="ARBA00022692"/>
    </source>
</evidence>
<keyword evidence="3 6" id="KW-0812">Transmembrane</keyword>
<comment type="similarity">
    <text evidence="2">Belongs to the CbiQ family.</text>
</comment>
<evidence type="ECO:0000313" key="8">
    <source>
        <dbReference type="Proteomes" id="UP000325255"/>
    </source>
</evidence>
<dbReference type="OrthoDB" id="7688456at2"/>
<name>A0A5M6IYD1_9PROT</name>
<dbReference type="InterPro" id="IPR052770">
    <property type="entry name" value="Cobalt_transport_CbiQ"/>
</dbReference>
<feature type="transmembrane region" description="Helical" evidence="6">
    <location>
        <begin position="122"/>
        <end position="148"/>
    </location>
</feature>
<evidence type="ECO:0000256" key="5">
    <source>
        <dbReference type="ARBA" id="ARBA00023136"/>
    </source>
</evidence>
<protein>
    <submittedName>
        <fullName evidence="7">Cobalt ECF transporter T component CbiQ</fullName>
    </submittedName>
</protein>
<keyword evidence="4 6" id="KW-1133">Transmembrane helix</keyword>
<accession>A0A5M6IYD1</accession>
<sequence>MPWASGGAGGRRDGTMLRAIDACAHTNRWHRHAGPVALFCAGLMACVLAAPPLVAGPLVWAVASVAAVVGARVPARLFFGSMLVPLGFLVTSALALCVTVGFEDGGLVFGLSAAGAMTALRAGLRAAGALAVTLCFACTVPTAGWMALLRRARVPEALLDLVMLVYRTLFVLDEARLGLMRALDNRMGFANARLALRSTARAAAALFLRSLQRAARLERGLAARGYVDRLPVLPPQAAASRGGWVLAVAVPVLVGAAAFVLAGALGA</sequence>
<organism evidence="7 8">
    <name type="scientific">Rhodovastum atsumiense</name>
    <dbReference type="NCBI Taxonomy" id="504468"/>
    <lineage>
        <taxon>Bacteria</taxon>
        <taxon>Pseudomonadati</taxon>
        <taxon>Pseudomonadota</taxon>
        <taxon>Alphaproteobacteria</taxon>
        <taxon>Acetobacterales</taxon>
        <taxon>Acetobacteraceae</taxon>
        <taxon>Rhodovastum</taxon>
    </lineage>
</organism>
<evidence type="ECO:0000256" key="6">
    <source>
        <dbReference type="SAM" id="Phobius"/>
    </source>
</evidence>
<dbReference type="GO" id="GO:0043190">
    <property type="term" value="C:ATP-binding cassette (ABC) transporter complex"/>
    <property type="evidence" value="ECO:0007669"/>
    <property type="project" value="TreeGrafter"/>
</dbReference>
<dbReference type="Pfam" id="PF02361">
    <property type="entry name" value="CbiQ"/>
    <property type="match status" value="1"/>
</dbReference>
<comment type="subcellular location">
    <subcellularLocation>
        <location evidence="1">Membrane</location>
        <topology evidence="1">Multi-pass membrane protein</topology>
    </subcellularLocation>
</comment>